<name>A0A9P4U6C6_9PLEO</name>
<accession>A0A9P4U6C6</accession>
<dbReference type="AlphaFoldDB" id="A0A9P4U6C6"/>
<proteinExistence type="predicted"/>
<organism evidence="1 2">
    <name type="scientific">Karstenula rhodostoma CBS 690.94</name>
    <dbReference type="NCBI Taxonomy" id="1392251"/>
    <lineage>
        <taxon>Eukaryota</taxon>
        <taxon>Fungi</taxon>
        <taxon>Dikarya</taxon>
        <taxon>Ascomycota</taxon>
        <taxon>Pezizomycotina</taxon>
        <taxon>Dothideomycetes</taxon>
        <taxon>Pleosporomycetidae</taxon>
        <taxon>Pleosporales</taxon>
        <taxon>Massarineae</taxon>
        <taxon>Didymosphaeriaceae</taxon>
        <taxon>Karstenula</taxon>
    </lineage>
</organism>
<protein>
    <submittedName>
        <fullName evidence="1">Uncharacterized protein</fullName>
    </submittedName>
</protein>
<evidence type="ECO:0000313" key="2">
    <source>
        <dbReference type="Proteomes" id="UP000799764"/>
    </source>
</evidence>
<comment type="caution">
    <text evidence="1">The sequence shown here is derived from an EMBL/GenBank/DDBJ whole genome shotgun (WGS) entry which is preliminary data.</text>
</comment>
<gene>
    <name evidence="1" type="ORF">P171DRAFT_437582</name>
</gene>
<dbReference type="EMBL" id="MU001514">
    <property type="protein sequence ID" value="KAF2437978.1"/>
    <property type="molecule type" value="Genomic_DNA"/>
</dbReference>
<sequence>MHDYREPHLSPITQVNGHNCLGHKERRLLALALFRSSEPYINTLTDDGLEDFLRSHLDSFVLYGAPRVNSSPDVPVPHDSPHPDAVRINCKTLCEPTGIKYMDNSQACNAVCPYSPSNHQWDCIKELDKMQLNNLLRAFFPLNGKIKFNACMREEGQEQKECFEKALFTRWPEYKAQDHPGARYC</sequence>
<reference evidence="1" key="1">
    <citation type="journal article" date="2020" name="Stud. Mycol.">
        <title>101 Dothideomycetes genomes: a test case for predicting lifestyles and emergence of pathogens.</title>
        <authorList>
            <person name="Haridas S."/>
            <person name="Albert R."/>
            <person name="Binder M."/>
            <person name="Bloem J."/>
            <person name="Labutti K."/>
            <person name="Salamov A."/>
            <person name="Andreopoulos B."/>
            <person name="Baker S."/>
            <person name="Barry K."/>
            <person name="Bills G."/>
            <person name="Bluhm B."/>
            <person name="Cannon C."/>
            <person name="Castanera R."/>
            <person name="Culley D."/>
            <person name="Daum C."/>
            <person name="Ezra D."/>
            <person name="Gonzalez J."/>
            <person name="Henrissat B."/>
            <person name="Kuo A."/>
            <person name="Liang C."/>
            <person name="Lipzen A."/>
            <person name="Lutzoni F."/>
            <person name="Magnuson J."/>
            <person name="Mondo S."/>
            <person name="Nolan M."/>
            <person name="Ohm R."/>
            <person name="Pangilinan J."/>
            <person name="Park H.-J."/>
            <person name="Ramirez L."/>
            <person name="Alfaro M."/>
            <person name="Sun H."/>
            <person name="Tritt A."/>
            <person name="Yoshinaga Y."/>
            <person name="Zwiers L.-H."/>
            <person name="Turgeon B."/>
            <person name="Goodwin S."/>
            <person name="Spatafora J."/>
            <person name="Crous P."/>
            <person name="Grigoriev I."/>
        </authorList>
    </citation>
    <scope>NUCLEOTIDE SEQUENCE</scope>
    <source>
        <strain evidence="1">CBS 690.94</strain>
    </source>
</reference>
<evidence type="ECO:0000313" key="1">
    <source>
        <dbReference type="EMBL" id="KAF2437978.1"/>
    </source>
</evidence>
<keyword evidence="2" id="KW-1185">Reference proteome</keyword>
<dbReference type="Proteomes" id="UP000799764">
    <property type="component" value="Unassembled WGS sequence"/>
</dbReference>